<organism evidence="1 2">
    <name type="scientific">Candidatus Methylomirabilis lanthanidiphila</name>
    <dbReference type="NCBI Taxonomy" id="2211376"/>
    <lineage>
        <taxon>Bacteria</taxon>
        <taxon>Candidatus Methylomirabilota</taxon>
        <taxon>Candidatus Methylomirabilia</taxon>
        <taxon>Candidatus Methylomirabilales</taxon>
        <taxon>Candidatus Methylomirabilaceae</taxon>
        <taxon>Candidatus Methylomirabilis</taxon>
    </lineage>
</organism>
<evidence type="ECO:0000313" key="1">
    <source>
        <dbReference type="EMBL" id="VUZ83939.1"/>
    </source>
</evidence>
<proteinExistence type="predicted"/>
<name>A0A564ZF26_9BACT</name>
<dbReference type="Proteomes" id="UP000334340">
    <property type="component" value="Unassembled WGS sequence"/>
</dbReference>
<gene>
    <name evidence="1" type="ORF">MELA_00298</name>
</gene>
<sequence length="111" mass="12126">MTTRRSIGVIIGLFALLLMALPSAFAGDKEVVVLLGSLREAHITVARGDQVTWRNASGEKAHMAFMQDPGAAHPEVWIEGTVTVIFGQLGTYEYHVHQPHAKILHGRVTVK</sequence>
<protein>
    <recommendedName>
        <fullName evidence="3">Plastocyanin</fullName>
    </recommendedName>
</protein>
<evidence type="ECO:0000313" key="2">
    <source>
        <dbReference type="Proteomes" id="UP000334340"/>
    </source>
</evidence>
<dbReference type="InterPro" id="IPR008972">
    <property type="entry name" value="Cupredoxin"/>
</dbReference>
<reference evidence="1 2" key="1">
    <citation type="submission" date="2019-07" db="EMBL/GenBank/DDBJ databases">
        <authorList>
            <person name="Cremers G."/>
        </authorList>
    </citation>
    <scope>NUCLEOTIDE SEQUENCE [LARGE SCALE GENOMIC DNA]</scope>
</reference>
<dbReference type="SUPFAM" id="SSF49503">
    <property type="entry name" value="Cupredoxins"/>
    <property type="match status" value="1"/>
</dbReference>
<accession>A0A564ZF26</accession>
<evidence type="ECO:0008006" key="3">
    <source>
        <dbReference type="Google" id="ProtNLM"/>
    </source>
</evidence>
<dbReference type="Gene3D" id="2.60.40.420">
    <property type="entry name" value="Cupredoxins - blue copper proteins"/>
    <property type="match status" value="1"/>
</dbReference>
<dbReference type="AlphaFoldDB" id="A0A564ZF26"/>
<dbReference type="EMBL" id="CABIKM010000003">
    <property type="protein sequence ID" value="VUZ83939.1"/>
    <property type="molecule type" value="Genomic_DNA"/>
</dbReference>
<keyword evidence="2" id="KW-1185">Reference proteome</keyword>